<dbReference type="RefSeq" id="WP_310457526.1">
    <property type="nucleotide sequence ID" value="NZ_JAVKPH010000012.1"/>
</dbReference>
<evidence type="ECO:0000313" key="3">
    <source>
        <dbReference type="EMBL" id="MDR5653287.1"/>
    </source>
</evidence>
<accession>A0ABU1F8W2</accession>
<dbReference type="Pfam" id="PF11720">
    <property type="entry name" value="Inhibitor_I78"/>
    <property type="match status" value="1"/>
</dbReference>
<protein>
    <submittedName>
        <fullName evidence="3">I78 family peptidase inhibitor</fullName>
    </submittedName>
</protein>
<dbReference type="Proteomes" id="UP001247754">
    <property type="component" value="Unassembled WGS sequence"/>
</dbReference>
<proteinExistence type="predicted"/>
<dbReference type="PANTHER" id="PTHR39600:SF1">
    <property type="entry name" value="PEPTIDASE INHIBITOR I78 FAMILY PROTEIN"/>
    <property type="match status" value="1"/>
</dbReference>
<feature type="region of interest" description="Disordered" evidence="1">
    <location>
        <begin position="27"/>
        <end position="73"/>
    </location>
</feature>
<evidence type="ECO:0000256" key="1">
    <source>
        <dbReference type="SAM" id="MobiDB-lite"/>
    </source>
</evidence>
<evidence type="ECO:0000313" key="4">
    <source>
        <dbReference type="Proteomes" id="UP001247754"/>
    </source>
</evidence>
<evidence type="ECO:0000256" key="2">
    <source>
        <dbReference type="SAM" id="SignalP"/>
    </source>
</evidence>
<dbReference type="Gene3D" id="3.30.10.10">
    <property type="entry name" value="Trypsin Inhibitor V, subunit A"/>
    <property type="match status" value="1"/>
</dbReference>
<gene>
    <name evidence="3" type="ORF">RGD00_11775</name>
</gene>
<feature type="signal peptide" evidence="2">
    <location>
        <begin position="1"/>
        <end position="20"/>
    </location>
</feature>
<feature type="compositionally biased region" description="Low complexity" evidence="1">
    <location>
        <begin position="27"/>
        <end position="40"/>
    </location>
</feature>
<comment type="caution">
    <text evidence="3">The sequence shown here is derived from an EMBL/GenBank/DDBJ whole genome shotgun (WGS) entry which is preliminary data.</text>
</comment>
<name>A0ABU1F8W2_9RHOB</name>
<dbReference type="InterPro" id="IPR021719">
    <property type="entry name" value="Prot_inh_I78"/>
</dbReference>
<feature type="chain" id="PRO_5045449829" evidence="2">
    <location>
        <begin position="21"/>
        <end position="133"/>
    </location>
</feature>
<reference evidence="3 4" key="1">
    <citation type="submission" date="2023-09" db="EMBL/GenBank/DDBJ databases">
        <title>Xinfangfangia sedmenti sp. nov., isolated the sedment.</title>
        <authorList>
            <person name="Xu L."/>
        </authorList>
    </citation>
    <scope>NUCLEOTIDE SEQUENCE [LARGE SCALE GENOMIC DNA]</scope>
    <source>
        <strain evidence="3 4">LG-4</strain>
    </source>
</reference>
<dbReference type="PROSITE" id="PS51257">
    <property type="entry name" value="PROKAR_LIPOPROTEIN"/>
    <property type="match status" value="1"/>
</dbReference>
<sequence length="133" mass="13448">MHAPRRAPALIFAAAIAALAACVAAPPAGGAAETPRPGAAVEAPIPEGRPAMKPPQGFGAMKPPAPPPDEADACGAAALQPLVGQPLSAFDPRTAKGRVRIIRPGTMVTMDYSATRLNVSLDGAEIITRIHCG</sequence>
<keyword evidence="2" id="KW-0732">Signal</keyword>
<keyword evidence="4" id="KW-1185">Reference proteome</keyword>
<dbReference type="PANTHER" id="PTHR39600">
    <property type="entry name" value="PEPTIDASE INHIBITOR I78 FAMILY PROTEIN"/>
    <property type="match status" value="1"/>
</dbReference>
<dbReference type="EMBL" id="JAVKPH010000012">
    <property type="protein sequence ID" value="MDR5653287.1"/>
    <property type="molecule type" value="Genomic_DNA"/>
</dbReference>
<organism evidence="3 4">
    <name type="scientific">Ruixingdingia sedimenti</name>
    <dbReference type="NCBI Taxonomy" id="3073604"/>
    <lineage>
        <taxon>Bacteria</taxon>
        <taxon>Pseudomonadati</taxon>
        <taxon>Pseudomonadota</taxon>
        <taxon>Alphaproteobacteria</taxon>
        <taxon>Rhodobacterales</taxon>
        <taxon>Paracoccaceae</taxon>
        <taxon>Ruixingdingia</taxon>
    </lineage>
</organism>